<dbReference type="AlphaFoldDB" id="A0A8X6SB56"/>
<sequence length="248" mass="28622">MSKKQLTPKIARWALFLEDFNYEIIHHPGKQMGHVDCLSRYPVMTITCDEISTKLANCLRNDEYINSLKTLLENKQINDFVVKNDVLYKIENDNDVLVVPQRMQTEIVRNIHSKGHHGIIKTESMVKQSFYFPNVRKCVENVINNCTECILVNKKRGKGEGLLNSIPKENIPLSTYHIDFLGPLPSTNKNYNHILSIIDAFTKFVWLYPVKSTSSRDAQEKLKQQDITFSNPHRIITDKGTAFTLKEL</sequence>
<dbReference type="GO" id="GO:0003676">
    <property type="term" value="F:nucleic acid binding"/>
    <property type="evidence" value="ECO:0007669"/>
    <property type="project" value="InterPro"/>
</dbReference>
<proteinExistence type="predicted"/>
<dbReference type="GO" id="GO:0015074">
    <property type="term" value="P:DNA integration"/>
    <property type="evidence" value="ECO:0007669"/>
    <property type="project" value="InterPro"/>
</dbReference>
<dbReference type="PANTHER" id="PTHR37984:SF5">
    <property type="entry name" value="PROTEIN NYNRIN-LIKE"/>
    <property type="match status" value="1"/>
</dbReference>
<evidence type="ECO:0000313" key="4">
    <source>
        <dbReference type="Proteomes" id="UP000887159"/>
    </source>
</evidence>
<protein>
    <recommendedName>
        <fullName evidence="1">RNA-directed DNA polymerase</fullName>
        <ecNumber evidence="1">2.7.7.49</ecNumber>
    </recommendedName>
</protein>
<dbReference type="InterPro" id="IPR036397">
    <property type="entry name" value="RNaseH_sf"/>
</dbReference>
<dbReference type="Gene3D" id="3.30.420.10">
    <property type="entry name" value="Ribonuclease H-like superfamily/Ribonuclease H"/>
    <property type="match status" value="1"/>
</dbReference>
<feature type="domain" description="Integrase catalytic" evidence="2">
    <location>
        <begin position="168"/>
        <end position="248"/>
    </location>
</feature>
<dbReference type="InterPro" id="IPR012337">
    <property type="entry name" value="RNaseH-like_sf"/>
</dbReference>
<name>A0A8X6SB56_TRICX</name>
<dbReference type="FunFam" id="1.10.340.70:FF:000001">
    <property type="entry name" value="Retrovirus-related Pol polyprotein from transposon gypsy-like Protein"/>
    <property type="match status" value="1"/>
</dbReference>
<reference evidence="3" key="1">
    <citation type="submission" date="2020-08" db="EMBL/GenBank/DDBJ databases">
        <title>Multicomponent nature underlies the extraordinary mechanical properties of spider dragline silk.</title>
        <authorList>
            <person name="Kono N."/>
            <person name="Nakamura H."/>
            <person name="Mori M."/>
            <person name="Yoshida Y."/>
            <person name="Ohtoshi R."/>
            <person name="Malay A.D."/>
            <person name="Moran D.A.P."/>
            <person name="Tomita M."/>
            <person name="Numata K."/>
            <person name="Arakawa K."/>
        </authorList>
    </citation>
    <scope>NUCLEOTIDE SEQUENCE</scope>
</reference>
<dbReference type="EMBL" id="BMAU01021280">
    <property type="protein sequence ID" value="GFY08125.1"/>
    <property type="molecule type" value="Genomic_DNA"/>
</dbReference>
<dbReference type="InterPro" id="IPR041588">
    <property type="entry name" value="Integrase_H2C2"/>
</dbReference>
<dbReference type="EC" id="2.7.7.49" evidence="1"/>
<gene>
    <name evidence="3" type="primary">Tf2-6</name>
    <name evidence="3" type="ORF">TNCV_1355381</name>
</gene>
<evidence type="ECO:0000259" key="2">
    <source>
        <dbReference type="PROSITE" id="PS50994"/>
    </source>
</evidence>
<dbReference type="InterPro" id="IPR001584">
    <property type="entry name" value="Integrase_cat-core"/>
</dbReference>
<comment type="caution">
    <text evidence="3">The sequence shown here is derived from an EMBL/GenBank/DDBJ whole genome shotgun (WGS) entry which is preliminary data.</text>
</comment>
<dbReference type="GO" id="GO:0003964">
    <property type="term" value="F:RNA-directed DNA polymerase activity"/>
    <property type="evidence" value="ECO:0007669"/>
    <property type="project" value="UniProtKB-EC"/>
</dbReference>
<dbReference type="InterPro" id="IPR050951">
    <property type="entry name" value="Retrovirus_Pol_polyprotein"/>
</dbReference>
<organism evidence="3 4">
    <name type="scientific">Trichonephila clavipes</name>
    <name type="common">Golden silk orbweaver</name>
    <name type="synonym">Nephila clavipes</name>
    <dbReference type="NCBI Taxonomy" id="2585209"/>
    <lineage>
        <taxon>Eukaryota</taxon>
        <taxon>Metazoa</taxon>
        <taxon>Ecdysozoa</taxon>
        <taxon>Arthropoda</taxon>
        <taxon>Chelicerata</taxon>
        <taxon>Arachnida</taxon>
        <taxon>Araneae</taxon>
        <taxon>Araneomorphae</taxon>
        <taxon>Entelegynae</taxon>
        <taxon>Araneoidea</taxon>
        <taxon>Nephilidae</taxon>
        <taxon>Trichonephila</taxon>
    </lineage>
</organism>
<dbReference type="SUPFAM" id="SSF53098">
    <property type="entry name" value="Ribonuclease H-like"/>
    <property type="match status" value="1"/>
</dbReference>
<evidence type="ECO:0000313" key="3">
    <source>
        <dbReference type="EMBL" id="GFY08125.1"/>
    </source>
</evidence>
<keyword evidence="4" id="KW-1185">Reference proteome</keyword>
<dbReference type="Proteomes" id="UP000887159">
    <property type="component" value="Unassembled WGS sequence"/>
</dbReference>
<evidence type="ECO:0000256" key="1">
    <source>
        <dbReference type="ARBA" id="ARBA00012493"/>
    </source>
</evidence>
<accession>A0A8X6SB56</accession>
<dbReference type="Pfam" id="PF17921">
    <property type="entry name" value="Integrase_H2C2"/>
    <property type="match status" value="1"/>
</dbReference>
<dbReference type="PROSITE" id="PS50994">
    <property type="entry name" value="INTEGRASE"/>
    <property type="match status" value="1"/>
</dbReference>
<dbReference type="Gene3D" id="1.10.340.70">
    <property type="match status" value="1"/>
</dbReference>
<dbReference type="PANTHER" id="PTHR37984">
    <property type="entry name" value="PROTEIN CBG26694"/>
    <property type="match status" value="1"/>
</dbReference>